<sequence length="475" mass="51325">MRRPSFAIQKWRADLPAGMKETNTGIWVPDNFWDWVTGSVQATANLTEMAFKWLQTFNEKVQNDEPVPWIIVTWRDPNERFVQALEKIGFTIQYVDHGINAVSIIGKPSTVKNLAYSNSFDFPYRFYIKEIWPDLYIENSPYQVENVSAQVIDANITPEVVQNAAWDIKVIQADLVWSKEGITGKGVVVAVVDTGVDCDHVMLEGACVGFANFVSNEPAKDLNGHGTHVAGTVAGRPVKARVDGQDVYISGVAPGASILAVKVLGRDGSGSMTQIIQGLDYVIQYKRKHPDEKIIVSMSLGSPFGSPNDPMVRKVEQLVNEEHIPAVIAAGNEFVLIDSPGIAPHAITVAAVDRNLKVADFSGKGPGITAVQDIKPDIAAPGVKIISARAGTKDGLIAMSGTSMATPHVSGVAALVLQAKDIHTPDTLKGLLTATAKPLDAPVTWAGAGLVDAYAAVKAEPPDEGFWAWLRRWLS</sequence>
<keyword evidence="4 6" id="KW-0720">Serine protease</keyword>
<name>C8BNC1_9EURY</name>
<keyword evidence="9" id="KW-0614">Plasmid</keyword>
<evidence type="ECO:0000256" key="3">
    <source>
        <dbReference type="ARBA" id="ARBA00022801"/>
    </source>
</evidence>
<dbReference type="PANTHER" id="PTHR43806">
    <property type="entry name" value="PEPTIDASE S8"/>
    <property type="match status" value="1"/>
</dbReference>
<feature type="active site" description="Charge relay system" evidence="5 6">
    <location>
        <position position="225"/>
    </location>
</feature>
<dbReference type="Pfam" id="PF00082">
    <property type="entry name" value="Peptidase_S8"/>
    <property type="match status" value="1"/>
</dbReference>
<dbReference type="InterPro" id="IPR023827">
    <property type="entry name" value="Peptidase_S8_Asp-AS"/>
</dbReference>
<dbReference type="PRINTS" id="PR00723">
    <property type="entry name" value="SUBTILISIN"/>
</dbReference>
<dbReference type="AlphaFoldDB" id="C8BNC1"/>
<keyword evidence="3 6" id="KW-0378">Hydrolase</keyword>
<proteinExistence type="inferred from homology"/>
<evidence type="ECO:0000256" key="7">
    <source>
        <dbReference type="RuleBase" id="RU003355"/>
    </source>
</evidence>
<reference evidence="9" key="1">
    <citation type="journal article" date="2011" name="Res. Microbiol.">
        <title>pAMT11, a novel plasmid isolated from a Thermococcus sp. strain closely related to the virus-like integrated element TKV1 of the Thermococcus kodakaraensis genome.</title>
        <authorList>
            <person name="Gonnet M."/>
            <person name="Erauso G."/>
            <person name="Prieur D."/>
            <person name="Le Romancer M."/>
        </authorList>
    </citation>
    <scope>NUCLEOTIDE SEQUENCE</scope>
    <source>
        <strain evidence="9">AMT11</strain>
        <plasmid evidence="9">pAMT11</plasmid>
    </source>
</reference>
<dbReference type="InterPro" id="IPR036852">
    <property type="entry name" value="Peptidase_S8/S53_dom_sf"/>
</dbReference>
<accession>C8BNC1</accession>
<dbReference type="RefSeq" id="WP_012806025.1">
    <property type="nucleotide sequence ID" value="NC_013177.1"/>
</dbReference>
<dbReference type="InterPro" id="IPR023828">
    <property type="entry name" value="Peptidase_S8_Ser-AS"/>
</dbReference>
<dbReference type="PROSITE" id="PS51892">
    <property type="entry name" value="SUBTILASE"/>
    <property type="match status" value="1"/>
</dbReference>
<evidence type="ECO:0000256" key="1">
    <source>
        <dbReference type="ARBA" id="ARBA00011073"/>
    </source>
</evidence>
<evidence type="ECO:0000256" key="5">
    <source>
        <dbReference type="PIRSR" id="PIRSR615500-1"/>
    </source>
</evidence>
<dbReference type="Gene3D" id="3.40.50.200">
    <property type="entry name" value="Peptidase S8/S53 domain"/>
    <property type="match status" value="1"/>
</dbReference>
<evidence type="ECO:0000256" key="2">
    <source>
        <dbReference type="ARBA" id="ARBA00022670"/>
    </source>
</evidence>
<geneLocation type="plasmid" evidence="9">
    <name>pAMT11</name>
</geneLocation>
<dbReference type="PANTHER" id="PTHR43806:SF11">
    <property type="entry name" value="CEREVISIN-RELATED"/>
    <property type="match status" value="1"/>
</dbReference>
<dbReference type="InterPro" id="IPR022398">
    <property type="entry name" value="Peptidase_S8_His-AS"/>
</dbReference>
<comment type="similarity">
    <text evidence="1 6 7">Belongs to the peptidase S8 family.</text>
</comment>
<dbReference type="InterPro" id="IPR050131">
    <property type="entry name" value="Peptidase_S8_subtilisin-like"/>
</dbReference>
<evidence type="ECO:0000256" key="4">
    <source>
        <dbReference type="ARBA" id="ARBA00022825"/>
    </source>
</evidence>
<organism evidence="9">
    <name type="scientific">Thermococcus sp. AMT11</name>
    <dbReference type="NCBI Taxonomy" id="563043"/>
    <lineage>
        <taxon>Archaea</taxon>
        <taxon>Methanobacteriati</taxon>
        <taxon>Methanobacteriota</taxon>
        <taxon>Thermococci</taxon>
        <taxon>Thermococcales</taxon>
        <taxon>Thermococcaceae</taxon>
        <taxon>Thermococcus</taxon>
    </lineage>
</organism>
<dbReference type="GO" id="GO:0004252">
    <property type="term" value="F:serine-type endopeptidase activity"/>
    <property type="evidence" value="ECO:0007669"/>
    <property type="project" value="UniProtKB-UniRule"/>
</dbReference>
<feature type="domain" description="Peptidase S8/S53" evidence="8">
    <location>
        <begin position="184"/>
        <end position="439"/>
    </location>
</feature>
<feature type="active site" description="Charge relay system" evidence="5 6">
    <location>
        <position position="403"/>
    </location>
</feature>
<evidence type="ECO:0000259" key="8">
    <source>
        <dbReference type="Pfam" id="PF00082"/>
    </source>
</evidence>
<feature type="active site" description="Charge relay system" evidence="5 6">
    <location>
        <position position="193"/>
    </location>
</feature>
<dbReference type="InterPro" id="IPR000209">
    <property type="entry name" value="Peptidase_S8/S53_dom"/>
</dbReference>
<dbReference type="PROSITE" id="PS00138">
    <property type="entry name" value="SUBTILASE_SER"/>
    <property type="match status" value="1"/>
</dbReference>
<protein>
    <submittedName>
        <fullName evidence="9">Preprosubtilisine</fullName>
    </submittedName>
</protein>
<dbReference type="GO" id="GO:0006508">
    <property type="term" value="P:proteolysis"/>
    <property type="evidence" value="ECO:0007669"/>
    <property type="project" value="UniProtKB-KW"/>
</dbReference>
<evidence type="ECO:0000313" key="9">
    <source>
        <dbReference type="EMBL" id="ACV03428.1"/>
    </source>
</evidence>
<dbReference type="PROSITE" id="PS00136">
    <property type="entry name" value="SUBTILASE_ASP"/>
    <property type="match status" value="1"/>
</dbReference>
<dbReference type="EMBL" id="GQ254849">
    <property type="protein sequence ID" value="ACV03428.1"/>
    <property type="molecule type" value="Genomic_DNA"/>
</dbReference>
<dbReference type="InterPro" id="IPR015500">
    <property type="entry name" value="Peptidase_S8_subtilisin-rel"/>
</dbReference>
<dbReference type="SUPFAM" id="SSF52743">
    <property type="entry name" value="Subtilisin-like"/>
    <property type="match status" value="1"/>
</dbReference>
<keyword evidence="2 6" id="KW-0645">Protease</keyword>
<evidence type="ECO:0000256" key="6">
    <source>
        <dbReference type="PROSITE-ProRule" id="PRU01240"/>
    </source>
</evidence>
<dbReference type="PROSITE" id="PS00137">
    <property type="entry name" value="SUBTILASE_HIS"/>
    <property type="match status" value="1"/>
</dbReference>